<keyword evidence="2" id="KW-1185">Reference proteome</keyword>
<feature type="compositionally biased region" description="Polar residues" evidence="1">
    <location>
        <begin position="1083"/>
        <end position="1094"/>
    </location>
</feature>
<evidence type="ECO:0000313" key="3">
    <source>
        <dbReference type="RefSeq" id="XP_026670275.1"/>
    </source>
</evidence>
<proteinExistence type="predicted"/>
<gene>
    <name evidence="3" type="primary">LOC113464485</name>
</gene>
<feature type="compositionally biased region" description="Basic and acidic residues" evidence="1">
    <location>
        <begin position="1029"/>
        <end position="1041"/>
    </location>
</feature>
<feature type="region of interest" description="Disordered" evidence="1">
    <location>
        <begin position="78"/>
        <end position="98"/>
    </location>
</feature>
<organism evidence="2 3">
    <name type="scientific">Ceratina calcarata</name>
    <dbReference type="NCBI Taxonomy" id="156304"/>
    <lineage>
        <taxon>Eukaryota</taxon>
        <taxon>Metazoa</taxon>
        <taxon>Ecdysozoa</taxon>
        <taxon>Arthropoda</taxon>
        <taxon>Hexapoda</taxon>
        <taxon>Insecta</taxon>
        <taxon>Pterygota</taxon>
        <taxon>Neoptera</taxon>
        <taxon>Endopterygota</taxon>
        <taxon>Hymenoptera</taxon>
        <taxon>Apocrita</taxon>
        <taxon>Aculeata</taxon>
        <taxon>Apoidea</taxon>
        <taxon>Anthophila</taxon>
        <taxon>Apidae</taxon>
        <taxon>Ceratina</taxon>
        <taxon>Zadontomerus</taxon>
    </lineage>
</organism>
<feature type="region of interest" description="Disordered" evidence="1">
    <location>
        <begin position="221"/>
        <end position="246"/>
    </location>
</feature>
<accession>A0AAJ7S2J9</accession>
<dbReference type="KEGG" id="ccal:113464485"/>
<feature type="region of interest" description="Disordered" evidence="1">
    <location>
        <begin position="936"/>
        <end position="993"/>
    </location>
</feature>
<feature type="compositionally biased region" description="Basic and acidic residues" evidence="1">
    <location>
        <begin position="1167"/>
        <end position="1185"/>
    </location>
</feature>
<feature type="compositionally biased region" description="Basic and acidic residues" evidence="1">
    <location>
        <begin position="936"/>
        <end position="972"/>
    </location>
</feature>
<protein>
    <submittedName>
        <fullName evidence="3">Uncharacterized protein LOC113464485</fullName>
    </submittedName>
</protein>
<feature type="compositionally biased region" description="Polar residues" evidence="1">
    <location>
        <begin position="973"/>
        <end position="982"/>
    </location>
</feature>
<name>A0AAJ7S2J9_9HYME</name>
<reference evidence="3" key="1">
    <citation type="submission" date="2025-08" db="UniProtKB">
        <authorList>
            <consortium name="RefSeq"/>
        </authorList>
    </citation>
    <scope>IDENTIFICATION</scope>
    <source>
        <tissue evidence="3">Whole body</tissue>
    </source>
</reference>
<sequence length="1388" mass="157276">MDDCKRYLKQLYDSNKNLGLICSSSEFSNGSSIKNFWSDTQVTRRKLVTRPLTIHSTPFQQQRYDRRRNLLDLTEEFRKDKENESGQGECPEDKNLRNTDRTKDDYLELLNAIYPILRLVDERLLPSNMNIKFYSDMFAKRSPSSSLTRAWYDRKKYVETSQEALYQVIKKLESLHNVVRTYELDNVGARAPGREIERSNRFSSVCQNKFVSVTAENDGWSKNRKKESKERSSSISSEQYESDDTGRSSIVSVQNYTNTFNTYAYCSLIGNTEPRTFSSSKDHGLGMMRNDQAIYSTNVKYGKVPERAYYTISSDSSAEKNVTKRRVSGSLASSPVVNVDDDRTESFGVAERYPVPMETDEDVIVSPTSSRTEMSKDSELEDKPTAVLLQEALQFKKALLTRVELEKICFVEDEKGEATDRTTPDHGKCFYVNDDLRPHLDIISEEQSVSSWTEKTSRTCMFFNLKQDERLNGDTSNFTGQNDIRDSNGNAHKKHLDSVHNFDSASEYFSLSNIIRDGNEMDRDRFEENTPLISSLQVKYLNDAPNESDEKLVKNATDMNEQEIGFDYTQEKESFREHFTRMNSLNEFINRNVNSVELFSQDLDDARTEENIGNLDQDTGFNFFSSESLKRYANVTCTASLSNGNGDQELSPHSPNLTLKRNPGACSLIEQPLMRTNERPGMILTEDPTYELLASDSKGTWLETSLMQESLTSSINQSNDSNVPEPSSVTALIDKSLEEEKLNIDWLNDDNGFSDDCDDHRDIKTYSANTIVLQKCDARNVGSCKERDALRNGKSSSVTRDSFTEFNRGELIDEADLYKSYSNLVSAHSSMYFTDEGPASTTKLNDARPKALEERLRSNLYKEQNTLEIGDIGNPEALSTCTSNENKYIDESCEESKRSQKISTDKLDKLPPDEPTVSKEETKSLVARNHIGDHDLLPADVASDRRPFVSPRNEELNMERHVDLSEMKDERTNSTVKSSSHESCPWKLKRPSGLRNVKGLKSDLLNTVEAESEDSANTVHTKLRNLSAEPRRRTTDDNIKLDRKRSRSQVNFRIDEPSEDGNSKLQRSSLAANPNAEPKLTGQLKSLSPTPRTCSKSCIPILKSRLEAARKAENESRPKSPLRGPLTMTMFYTDSVCETNQDVSDEIQVEGNPVDKMRNVQRTSESGNHKQESTRASRIERDTSKTMDGVAPQEQMVIYVNIFTKYDHNATRIIDPNKFLEYMKNKKSSTEKLDGNQNGKKDVEFRNAFATSEENVTQKIVTVVSSVIDGNELDQTTTNVSESKTQNISSSNVLLNGKLKNLCFLSVEQREIDVTAKPSVMDTSTSISDLENVSGTARNKFQICGTPKELNNEEYIALLEILHQESNSVHLQELQNVCTKLSSARTKI</sequence>
<feature type="compositionally biased region" description="Polar residues" evidence="1">
    <location>
        <begin position="1063"/>
        <end position="1072"/>
    </location>
</feature>
<evidence type="ECO:0000256" key="1">
    <source>
        <dbReference type="SAM" id="MobiDB-lite"/>
    </source>
</evidence>
<dbReference type="RefSeq" id="XP_026670275.1">
    <property type="nucleotide sequence ID" value="XM_026814474.1"/>
</dbReference>
<dbReference type="GeneID" id="113464485"/>
<evidence type="ECO:0000313" key="2">
    <source>
        <dbReference type="Proteomes" id="UP000694925"/>
    </source>
</evidence>
<feature type="region of interest" description="Disordered" evidence="1">
    <location>
        <begin position="1159"/>
        <end position="1187"/>
    </location>
</feature>
<feature type="region of interest" description="Disordered" evidence="1">
    <location>
        <begin position="892"/>
        <end position="921"/>
    </location>
</feature>
<dbReference type="Proteomes" id="UP000694925">
    <property type="component" value="Unplaced"/>
</dbReference>
<feature type="region of interest" description="Disordered" evidence="1">
    <location>
        <begin position="1011"/>
        <end position="1094"/>
    </location>
</feature>